<dbReference type="PRINTS" id="PR01023">
    <property type="entry name" value="NAFLGMOTY"/>
</dbReference>
<dbReference type="SUPFAM" id="SSF103088">
    <property type="entry name" value="OmpA-like"/>
    <property type="match status" value="1"/>
</dbReference>
<feature type="domain" description="OmpA-like" evidence="4">
    <location>
        <begin position="280"/>
        <end position="395"/>
    </location>
</feature>
<keyword evidence="3" id="KW-0732">Signal</keyword>
<feature type="chain" id="PRO_5037713564" evidence="3">
    <location>
        <begin position="22"/>
        <end position="399"/>
    </location>
</feature>
<dbReference type="Pfam" id="PF00691">
    <property type="entry name" value="OmpA"/>
    <property type="match status" value="1"/>
</dbReference>
<dbReference type="RefSeq" id="WP_264793058.1">
    <property type="nucleotide sequence ID" value="NZ_AP026867.1"/>
</dbReference>
<gene>
    <name evidence="5" type="ORF">AsAng_0026390</name>
</gene>
<evidence type="ECO:0000256" key="3">
    <source>
        <dbReference type="SAM" id="SignalP"/>
    </source>
</evidence>
<dbReference type="PANTHER" id="PTHR30329">
    <property type="entry name" value="STATOR ELEMENT OF FLAGELLAR MOTOR COMPLEX"/>
    <property type="match status" value="1"/>
</dbReference>
<accession>A0A915YF66</accession>
<name>A0A915YF66_9BACT</name>
<evidence type="ECO:0000256" key="2">
    <source>
        <dbReference type="SAM" id="MobiDB-lite"/>
    </source>
</evidence>
<dbReference type="InterPro" id="IPR050330">
    <property type="entry name" value="Bact_OuterMem_StrucFunc"/>
</dbReference>
<keyword evidence="1" id="KW-0472">Membrane</keyword>
<dbReference type="AlphaFoldDB" id="A0A915YF66"/>
<protein>
    <submittedName>
        <fullName evidence="5">OmpA family protein</fullName>
    </submittedName>
</protein>
<dbReference type="CDD" id="cd07185">
    <property type="entry name" value="OmpA_C-like"/>
    <property type="match status" value="1"/>
</dbReference>
<dbReference type="EMBL" id="AP026867">
    <property type="protein sequence ID" value="BDS11925.1"/>
    <property type="molecule type" value="Genomic_DNA"/>
</dbReference>
<feature type="compositionally biased region" description="Basic and acidic residues" evidence="2">
    <location>
        <begin position="371"/>
        <end position="384"/>
    </location>
</feature>
<dbReference type="PANTHER" id="PTHR30329:SF21">
    <property type="entry name" value="LIPOPROTEIN YIAD-RELATED"/>
    <property type="match status" value="1"/>
</dbReference>
<evidence type="ECO:0000256" key="1">
    <source>
        <dbReference type="PROSITE-ProRule" id="PRU00473"/>
    </source>
</evidence>
<organism evidence="5 6">
    <name type="scientific">Aureispira anguillae</name>
    <dbReference type="NCBI Taxonomy" id="2864201"/>
    <lineage>
        <taxon>Bacteria</taxon>
        <taxon>Pseudomonadati</taxon>
        <taxon>Bacteroidota</taxon>
        <taxon>Saprospiria</taxon>
        <taxon>Saprospirales</taxon>
        <taxon>Saprospiraceae</taxon>
        <taxon>Aureispira</taxon>
    </lineage>
</organism>
<feature type="region of interest" description="Disordered" evidence="2">
    <location>
        <begin position="363"/>
        <end position="384"/>
    </location>
</feature>
<dbReference type="KEGG" id="aup:AsAng_0026390"/>
<feature type="region of interest" description="Disordered" evidence="2">
    <location>
        <begin position="216"/>
        <end position="239"/>
    </location>
</feature>
<dbReference type="Gene3D" id="2.60.120.260">
    <property type="entry name" value="Galactose-binding domain-like"/>
    <property type="match status" value="1"/>
</dbReference>
<evidence type="ECO:0000313" key="6">
    <source>
        <dbReference type="Proteomes" id="UP001060919"/>
    </source>
</evidence>
<dbReference type="InterPro" id="IPR006665">
    <property type="entry name" value="OmpA-like"/>
</dbReference>
<proteinExistence type="predicted"/>
<feature type="signal peptide" evidence="3">
    <location>
        <begin position="1"/>
        <end position="21"/>
    </location>
</feature>
<evidence type="ECO:0000313" key="5">
    <source>
        <dbReference type="EMBL" id="BDS11925.1"/>
    </source>
</evidence>
<dbReference type="PROSITE" id="PS51123">
    <property type="entry name" value="OMPA_2"/>
    <property type="match status" value="1"/>
</dbReference>
<evidence type="ECO:0000259" key="4">
    <source>
        <dbReference type="PROSITE" id="PS51123"/>
    </source>
</evidence>
<keyword evidence="6" id="KW-1185">Reference proteome</keyword>
<dbReference type="Proteomes" id="UP001060919">
    <property type="component" value="Chromosome"/>
</dbReference>
<sequence>MHKLLAILSILLLLSVGTAQAQKTQVIYLENPSFEDQPRAGRTPDGWIDCGHSQESPPDIQPYGGFNVTRPAQDGRTFVGLVSRDNKTWEAVAQRLTDPLQKGACYKFSLQACRSTTYMSPTKKNQSQPTNFNKGLVLRIWGGNNECDRAELLDELKEPVEHSDWRAYEFEFNPKNNDYHFICIEAYYKTPTFSWYNGNILIDNASEIFSCEIPTDNNPIAENTPKETPKNPKTDPKINIKPTKDPLEVNTKPNTSAQNITTVDKGNFDPSKIVAKELKVGHKFRLENLYFQADSASISRNGKKVLLGLYQFLKNNPKLALEIGGHTNGLPPDDYCDKLSTLRAKNVVAFLRKEGIQQDRMGYKGYGKRKPIGDNKTKDGQRRNQRVEIIITDISSRYK</sequence>
<dbReference type="Gene3D" id="3.30.1330.60">
    <property type="entry name" value="OmpA-like domain"/>
    <property type="match status" value="1"/>
</dbReference>
<reference evidence="5" key="1">
    <citation type="submission" date="2022-09" db="EMBL/GenBank/DDBJ databases">
        <title>Aureispira anguillicida sp. nov., isolated from Leptocephalus of Japanese eel Anguilla japonica.</title>
        <authorList>
            <person name="Yuasa K."/>
            <person name="Mekata T."/>
            <person name="Ikunari K."/>
        </authorList>
    </citation>
    <scope>NUCLEOTIDE SEQUENCE</scope>
    <source>
        <strain evidence="5">EL160426</strain>
    </source>
</reference>
<dbReference type="GO" id="GO:0016020">
    <property type="term" value="C:membrane"/>
    <property type="evidence" value="ECO:0007669"/>
    <property type="project" value="UniProtKB-UniRule"/>
</dbReference>
<dbReference type="InterPro" id="IPR036737">
    <property type="entry name" value="OmpA-like_sf"/>
</dbReference>
<feature type="compositionally biased region" description="Basic and acidic residues" evidence="2">
    <location>
        <begin position="224"/>
        <end position="239"/>
    </location>
</feature>